<sequence length="490" mass="53808">MSFTMIPTPSHSFPLDPERSQCLALCPAPLPKASAEGSVITSSSCSLIPSHLAPNLSTPLCPSTTTSALLNLGGTSLHWFPLADKAVEPTSSPPSTSSPVYPIRKWRPSQPRSSSLSFSPPSHETVLYHPSTRECIFIPPHLHSPHQFQEILKHLEQPRDEYSPLSFSGPLLTTYQFLVAWTKFLPRECPPSYFLLDEDLGGWYMDRRLMVAIQLALEKLQAVIRDILALVGDNGPDFQIDHGLELSEKLWRAKDLKELRTADKLLKLRVQLAFVRLEKLERLHKGLSWASPLVPKSSFFLPLELCGSLQVAWKAPSQEPSPRSRLCPLRLVQGGKQLGTTPSGGIPKPPGPARRLPGPPIPSAGLPLPNLQPLCARIPPPIINIIQESTQLQDLGGQPSPSPPRPRSFGNLTILPRHHSPQNTLNRGSPMTPSTSGLDEYCRPSGHALPIPFHHGPSHSPSWKWPLIAPGAHPEWAPASYSMIAKRTVA</sequence>
<proteinExistence type="predicted"/>
<feature type="region of interest" description="Disordered" evidence="1">
    <location>
        <begin position="392"/>
        <end position="443"/>
    </location>
</feature>
<feature type="compositionally biased region" description="Polar residues" evidence="1">
    <location>
        <begin position="421"/>
        <end position="437"/>
    </location>
</feature>
<gene>
    <name evidence="2" type="ORF">BS47DRAFT_1402606</name>
</gene>
<name>A0A9P6ACL2_9AGAM</name>
<keyword evidence="3" id="KW-1185">Reference proteome</keyword>
<evidence type="ECO:0000256" key="1">
    <source>
        <dbReference type="SAM" id="MobiDB-lite"/>
    </source>
</evidence>
<organism evidence="2 3">
    <name type="scientific">Hydnum rufescens UP504</name>
    <dbReference type="NCBI Taxonomy" id="1448309"/>
    <lineage>
        <taxon>Eukaryota</taxon>
        <taxon>Fungi</taxon>
        <taxon>Dikarya</taxon>
        <taxon>Basidiomycota</taxon>
        <taxon>Agaricomycotina</taxon>
        <taxon>Agaricomycetes</taxon>
        <taxon>Cantharellales</taxon>
        <taxon>Hydnaceae</taxon>
        <taxon>Hydnum</taxon>
    </lineage>
</organism>
<dbReference type="AlphaFoldDB" id="A0A9P6ACL2"/>
<accession>A0A9P6ACL2</accession>
<dbReference type="Proteomes" id="UP000886523">
    <property type="component" value="Unassembled WGS sequence"/>
</dbReference>
<evidence type="ECO:0000313" key="3">
    <source>
        <dbReference type="Proteomes" id="UP000886523"/>
    </source>
</evidence>
<evidence type="ECO:0000313" key="2">
    <source>
        <dbReference type="EMBL" id="KAF9503233.1"/>
    </source>
</evidence>
<protein>
    <submittedName>
        <fullName evidence="2">Uncharacterized protein</fullName>
    </submittedName>
</protein>
<reference evidence="2" key="1">
    <citation type="journal article" date="2020" name="Nat. Commun.">
        <title>Large-scale genome sequencing of mycorrhizal fungi provides insights into the early evolution of symbiotic traits.</title>
        <authorList>
            <person name="Miyauchi S."/>
            <person name="Kiss E."/>
            <person name="Kuo A."/>
            <person name="Drula E."/>
            <person name="Kohler A."/>
            <person name="Sanchez-Garcia M."/>
            <person name="Morin E."/>
            <person name="Andreopoulos B."/>
            <person name="Barry K.W."/>
            <person name="Bonito G."/>
            <person name="Buee M."/>
            <person name="Carver A."/>
            <person name="Chen C."/>
            <person name="Cichocki N."/>
            <person name="Clum A."/>
            <person name="Culley D."/>
            <person name="Crous P.W."/>
            <person name="Fauchery L."/>
            <person name="Girlanda M."/>
            <person name="Hayes R.D."/>
            <person name="Keri Z."/>
            <person name="LaButti K."/>
            <person name="Lipzen A."/>
            <person name="Lombard V."/>
            <person name="Magnuson J."/>
            <person name="Maillard F."/>
            <person name="Murat C."/>
            <person name="Nolan M."/>
            <person name="Ohm R.A."/>
            <person name="Pangilinan J."/>
            <person name="Pereira M.F."/>
            <person name="Perotto S."/>
            <person name="Peter M."/>
            <person name="Pfister S."/>
            <person name="Riley R."/>
            <person name="Sitrit Y."/>
            <person name="Stielow J.B."/>
            <person name="Szollosi G."/>
            <person name="Zifcakova L."/>
            <person name="Stursova M."/>
            <person name="Spatafora J.W."/>
            <person name="Tedersoo L."/>
            <person name="Vaario L.M."/>
            <person name="Yamada A."/>
            <person name="Yan M."/>
            <person name="Wang P."/>
            <person name="Xu J."/>
            <person name="Bruns T."/>
            <person name="Baldrian P."/>
            <person name="Vilgalys R."/>
            <person name="Dunand C."/>
            <person name="Henrissat B."/>
            <person name="Grigoriev I.V."/>
            <person name="Hibbett D."/>
            <person name="Nagy L.G."/>
            <person name="Martin F.M."/>
        </authorList>
    </citation>
    <scope>NUCLEOTIDE SEQUENCE</scope>
    <source>
        <strain evidence="2">UP504</strain>
    </source>
</reference>
<comment type="caution">
    <text evidence="2">The sequence shown here is derived from an EMBL/GenBank/DDBJ whole genome shotgun (WGS) entry which is preliminary data.</text>
</comment>
<dbReference type="EMBL" id="MU129406">
    <property type="protein sequence ID" value="KAF9503233.1"/>
    <property type="molecule type" value="Genomic_DNA"/>
</dbReference>
<feature type="region of interest" description="Disordered" evidence="1">
    <location>
        <begin position="335"/>
        <end position="365"/>
    </location>
</feature>
<feature type="compositionally biased region" description="Pro residues" evidence="1">
    <location>
        <begin position="347"/>
        <end position="362"/>
    </location>
</feature>